<protein>
    <recommendedName>
        <fullName evidence="3">ATP-dependent Clp protease proteolytic subunit</fullName>
    </recommendedName>
</protein>
<dbReference type="GO" id="GO:0051117">
    <property type="term" value="F:ATPase binding"/>
    <property type="evidence" value="ECO:0007669"/>
    <property type="project" value="TreeGrafter"/>
</dbReference>
<name>A0A0F9FEQ3_9ZZZZ</name>
<sequence>MISGLNEQLRRIVLSGVLKEENASQFLEQITALECSDIGKPITLYIDTYGGSVDSALLIYDAIKACCCPILTVGIGKVMSAGVLLLAAGDPGNRFITQNTRVMIHEVAGGAFGSISEMEVSVVETRRMQNLYVDLLSRDCEVPKSKIIDDMKQGEYYMSAEEAVKYGIADKVVPTRKKISKKAILSKSKKKTAIRKKKTKK</sequence>
<dbReference type="SUPFAM" id="SSF52096">
    <property type="entry name" value="ClpP/crotonase"/>
    <property type="match status" value="1"/>
</dbReference>
<dbReference type="InterPro" id="IPR023562">
    <property type="entry name" value="ClpP/TepA"/>
</dbReference>
<dbReference type="EMBL" id="LAZR01023907">
    <property type="protein sequence ID" value="KKL76906.1"/>
    <property type="molecule type" value="Genomic_DNA"/>
</dbReference>
<dbReference type="PANTHER" id="PTHR10381">
    <property type="entry name" value="ATP-DEPENDENT CLP PROTEASE PROTEOLYTIC SUBUNIT"/>
    <property type="match status" value="1"/>
</dbReference>
<proteinExistence type="inferred from homology"/>
<reference evidence="2" key="1">
    <citation type="journal article" date="2015" name="Nature">
        <title>Complex archaea that bridge the gap between prokaryotes and eukaryotes.</title>
        <authorList>
            <person name="Spang A."/>
            <person name="Saw J.H."/>
            <person name="Jorgensen S.L."/>
            <person name="Zaremba-Niedzwiedzka K."/>
            <person name="Martijn J."/>
            <person name="Lind A.E."/>
            <person name="van Eijk R."/>
            <person name="Schleper C."/>
            <person name="Guy L."/>
            <person name="Ettema T.J."/>
        </authorList>
    </citation>
    <scope>NUCLEOTIDE SEQUENCE</scope>
</reference>
<dbReference type="AlphaFoldDB" id="A0A0F9FEQ3"/>
<accession>A0A0F9FEQ3</accession>
<comment type="similarity">
    <text evidence="1">Belongs to the peptidase S14 family.</text>
</comment>
<dbReference type="PRINTS" id="PR00127">
    <property type="entry name" value="CLPPROTEASEP"/>
</dbReference>
<dbReference type="InterPro" id="IPR029045">
    <property type="entry name" value="ClpP/crotonase-like_dom_sf"/>
</dbReference>
<dbReference type="GO" id="GO:0009368">
    <property type="term" value="C:endopeptidase Clp complex"/>
    <property type="evidence" value="ECO:0007669"/>
    <property type="project" value="TreeGrafter"/>
</dbReference>
<dbReference type="GO" id="GO:0004176">
    <property type="term" value="F:ATP-dependent peptidase activity"/>
    <property type="evidence" value="ECO:0007669"/>
    <property type="project" value="InterPro"/>
</dbReference>
<evidence type="ECO:0000313" key="2">
    <source>
        <dbReference type="EMBL" id="KKL76906.1"/>
    </source>
</evidence>
<comment type="caution">
    <text evidence="2">The sequence shown here is derived from an EMBL/GenBank/DDBJ whole genome shotgun (WGS) entry which is preliminary data.</text>
</comment>
<dbReference type="CDD" id="cd07017">
    <property type="entry name" value="S14_ClpP_2"/>
    <property type="match status" value="1"/>
</dbReference>
<evidence type="ECO:0008006" key="3">
    <source>
        <dbReference type="Google" id="ProtNLM"/>
    </source>
</evidence>
<dbReference type="GO" id="GO:0006515">
    <property type="term" value="P:protein quality control for misfolded or incompletely synthesized proteins"/>
    <property type="evidence" value="ECO:0007669"/>
    <property type="project" value="TreeGrafter"/>
</dbReference>
<gene>
    <name evidence="2" type="ORF">LCGC14_2040210</name>
</gene>
<evidence type="ECO:0000256" key="1">
    <source>
        <dbReference type="ARBA" id="ARBA00007039"/>
    </source>
</evidence>
<dbReference type="PANTHER" id="PTHR10381:SF11">
    <property type="entry name" value="ATP-DEPENDENT CLP PROTEASE PROTEOLYTIC SUBUNIT, MITOCHONDRIAL"/>
    <property type="match status" value="1"/>
</dbReference>
<organism evidence="2">
    <name type="scientific">marine sediment metagenome</name>
    <dbReference type="NCBI Taxonomy" id="412755"/>
    <lineage>
        <taxon>unclassified sequences</taxon>
        <taxon>metagenomes</taxon>
        <taxon>ecological metagenomes</taxon>
    </lineage>
</organism>
<dbReference type="Pfam" id="PF00574">
    <property type="entry name" value="CLP_protease"/>
    <property type="match status" value="1"/>
</dbReference>
<dbReference type="InterPro" id="IPR001907">
    <property type="entry name" value="ClpP"/>
</dbReference>
<dbReference type="Gene3D" id="3.90.226.10">
    <property type="entry name" value="2-enoyl-CoA Hydratase, Chain A, domain 1"/>
    <property type="match status" value="1"/>
</dbReference>
<dbReference type="GO" id="GO:0004252">
    <property type="term" value="F:serine-type endopeptidase activity"/>
    <property type="evidence" value="ECO:0007669"/>
    <property type="project" value="InterPro"/>
</dbReference>